<feature type="domain" description="Cyanovirin-N" evidence="2">
    <location>
        <begin position="26"/>
        <end position="89"/>
    </location>
</feature>
<gene>
    <name evidence="3" type="ORF">FA13DRAFT_1519724</name>
</gene>
<dbReference type="AlphaFoldDB" id="A0A4Y7SK02"/>
<dbReference type="InterPro" id="IPR011058">
    <property type="entry name" value="Cyanovirin-N"/>
</dbReference>
<dbReference type="Proteomes" id="UP000298030">
    <property type="component" value="Unassembled WGS sequence"/>
</dbReference>
<dbReference type="InterPro" id="IPR036673">
    <property type="entry name" value="Cyanovirin-N_sf"/>
</dbReference>
<evidence type="ECO:0000256" key="1">
    <source>
        <dbReference type="SAM" id="SignalP"/>
    </source>
</evidence>
<reference evidence="3 4" key="1">
    <citation type="journal article" date="2019" name="Nat. Ecol. Evol.">
        <title>Megaphylogeny resolves global patterns of mushroom evolution.</title>
        <authorList>
            <person name="Varga T."/>
            <person name="Krizsan K."/>
            <person name="Foldi C."/>
            <person name="Dima B."/>
            <person name="Sanchez-Garcia M."/>
            <person name="Sanchez-Ramirez S."/>
            <person name="Szollosi G.J."/>
            <person name="Szarkandi J.G."/>
            <person name="Papp V."/>
            <person name="Albert L."/>
            <person name="Andreopoulos W."/>
            <person name="Angelini C."/>
            <person name="Antonin V."/>
            <person name="Barry K.W."/>
            <person name="Bougher N.L."/>
            <person name="Buchanan P."/>
            <person name="Buyck B."/>
            <person name="Bense V."/>
            <person name="Catcheside P."/>
            <person name="Chovatia M."/>
            <person name="Cooper J."/>
            <person name="Damon W."/>
            <person name="Desjardin D."/>
            <person name="Finy P."/>
            <person name="Geml J."/>
            <person name="Haridas S."/>
            <person name="Hughes K."/>
            <person name="Justo A."/>
            <person name="Karasinski D."/>
            <person name="Kautmanova I."/>
            <person name="Kiss B."/>
            <person name="Kocsube S."/>
            <person name="Kotiranta H."/>
            <person name="LaButti K.M."/>
            <person name="Lechner B.E."/>
            <person name="Liimatainen K."/>
            <person name="Lipzen A."/>
            <person name="Lukacs Z."/>
            <person name="Mihaltcheva S."/>
            <person name="Morgado L.N."/>
            <person name="Niskanen T."/>
            <person name="Noordeloos M.E."/>
            <person name="Ohm R.A."/>
            <person name="Ortiz-Santana B."/>
            <person name="Ovrebo C."/>
            <person name="Racz N."/>
            <person name="Riley R."/>
            <person name="Savchenko A."/>
            <person name="Shiryaev A."/>
            <person name="Soop K."/>
            <person name="Spirin V."/>
            <person name="Szebenyi C."/>
            <person name="Tomsovsky M."/>
            <person name="Tulloss R.E."/>
            <person name="Uehling J."/>
            <person name="Grigoriev I.V."/>
            <person name="Vagvolgyi C."/>
            <person name="Papp T."/>
            <person name="Martin F.M."/>
            <person name="Miettinen O."/>
            <person name="Hibbett D.S."/>
            <person name="Nagy L.G."/>
        </authorList>
    </citation>
    <scope>NUCLEOTIDE SEQUENCE [LARGE SCALE GENOMIC DNA]</scope>
    <source>
        <strain evidence="3 4">FP101781</strain>
    </source>
</reference>
<name>A0A4Y7SK02_COPMI</name>
<keyword evidence="4" id="KW-1185">Reference proteome</keyword>
<evidence type="ECO:0000313" key="3">
    <source>
        <dbReference type="EMBL" id="TEB22207.1"/>
    </source>
</evidence>
<protein>
    <recommendedName>
        <fullName evidence="2">Cyanovirin-N domain-containing protein</fullName>
    </recommendedName>
</protein>
<proteinExistence type="predicted"/>
<dbReference type="SUPFAM" id="SSF51322">
    <property type="entry name" value="Cyanovirin-N"/>
    <property type="match status" value="1"/>
</dbReference>
<feature type="chain" id="PRO_5021208263" description="Cyanovirin-N domain-containing protein" evidence="1">
    <location>
        <begin position="23"/>
        <end position="126"/>
    </location>
</feature>
<evidence type="ECO:0000259" key="2">
    <source>
        <dbReference type="Pfam" id="PF08881"/>
    </source>
</evidence>
<dbReference type="Pfam" id="PF08881">
    <property type="entry name" value="CVNH"/>
    <property type="match status" value="1"/>
</dbReference>
<dbReference type="EMBL" id="QPFP01000095">
    <property type="protein sequence ID" value="TEB22207.1"/>
    <property type="molecule type" value="Genomic_DNA"/>
</dbReference>
<sequence>MHSTTVLALFATAFAMLQGVDARGDFSHSCTGYFIENNNFLRATCTNVNGGQVNSALNLNACIGIDPNNLVCRPNGNYAANGCAGCLIRTGAFMLCSCPGGNKIADLVGVMRHGRRTARHTVCAVG</sequence>
<organism evidence="3 4">
    <name type="scientific">Coprinellus micaceus</name>
    <name type="common">Glistening ink-cap mushroom</name>
    <name type="synonym">Coprinus micaceus</name>
    <dbReference type="NCBI Taxonomy" id="71717"/>
    <lineage>
        <taxon>Eukaryota</taxon>
        <taxon>Fungi</taxon>
        <taxon>Dikarya</taxon>
        <taxon>Basidiomycota</taxon>
        <taxon>Agaricomycotina</taxon>
        <taxon>Agaricomycetes</taxon>
        <taxon>Agaricomycetidae</taxon>
        <taxon>Agaricales</taxon>
        <taxon>Agaricineae</taxon>
        <taxon>Psathyrellaceae</taxon>
        <taxon>Coprinellus</taxon>
    </lineage>
</organism>
<feature type="signal peptide" evidence="1">
    <location>
        <begin position="1"/>
        <end position="22"/>
    </location>
</feature>
<dbReference type="STRING" id="71717.A0A4Y7SK02"/>
<comment type="caution">
    <text evidence="3">The sequence shown here is derived from an EMBL/GenBank/DDBJ whole genome shotgun (WGS) entry which is preliminary data.</text>
</comment>
<accession>A0A4Y7SK02</accession>
<evidence type="ECO:0000313" key="4">
    <source>
        <dbReference type="Proteomes" id="UP000298030"/>
    </source>
</evidence>
<dbReference type="OrthoDB" id="3068152at2759"/>
<keyword evidence="1" id="KW-0732">Signal</keyword>
<dbReference type="Gene3D" id="2.30.60.10">
    <property type="entry name" value="Cyanovirin-N"/>
    <property type="match status" value="1"/>
</dbReference>